<dbReference type="eggNOG" id="arCOG02074">
    <property type="taxonomic scope" value="Archaea"/>
</dbReference>
<name>F4G3F8_METCR</name>
<dbReference type="HOGENOM" id="CLU_165255_0_0_2"/>
<keyword evidence="3" id="KW-1185">Reference proteome</keyword>
<accession>F4G3F8</accession>
<dbReference type="PANTHER" id="PTHR33279">
    <property type="entry name" value="SULFUR CARRIER PROTEIN YEDF-RELATED"/>
    <property type="match status" value="1"/>
</dbReference>
<dbReference type="GeneID" id="10493414"/>
<dbReference type="EMBL" id="CP002656">
    <property type="protein sequence ID" value="AEB95328.1"/>
    <property type="molecule type" value="Genomic_DNA"/>
</dbReference>
<dbReference type="OrthoDB" id="45650at2157"/>
<organism evidence="2 3">
    <name type="scientific">Metallosphaera cuprina (strain Ar-4)</name>
    <dbReference type="NCBI Taxonomy" id="1006006"/>
    <lineage>
        <taxon>Archaea</taxon>
        <taxon>Thermoproteota</taxon>
        <taxon>Thermoprotei</taxon>
        <taxon>Sulfolobales</taxon>
        <taxon>Sulfolobaceae</taxon>
        <taxon>Metallosphaera</taxon>
    </lineage>
</organism>
<dbReference type="KEGG" id="mcn:Mcup_1223"/>
<dbReference type="PROSITE" id="PS01148">
    <property type="entry name" value="UPF0033"/>
    <property type="match status" value="1"/>
</dbReference>
<dbReference type="Gene3D" id="3.30.110.40">
    <property type="entry name" value="TusA-like domain"/>
    <property type="match status" value="1"/>
</dbReference>
<dbReference type="STRING" id="1006006.Mcup_1223"/>
<dbReference type="InterPro" id="IPR001455">
    <property type="entry name" value="TusA-like"/>
</dbReference>
<dbReference type="PANTHER" id="PTHR33279:SF18">
    <property type="entry name" value="SULFUR CARRIER PROTEIN MJ0990-RELATED"/>
    <property type="match status" value="1"/>
</dbReference>
<feature type="domain" description="UPF0033" evidence="1">
    <location>
        <begin position="14"/>
        <end position="38"/>
    </location>
</feature>
<dbReference type="Pfam" id="PF01206">
    <property type="entry name" value="TusA"/>
    <property type="match status" value="1"/>
</dbReference>
<dbReference type="Proteomes" id="UP000007812">
    <property type="component" value="Chromosome"/>
</dbReference>
<proteinExistence type="predicted"/>
<dbReference type="SUPFAM" id="SSF64307">
    <property type="entry name" value="SirA-like"/>
    <property type="match status" value="1"/>
</dbReference>
<dbReference type="CDD" id="cd00291">
    <property type="entry name" value="SirA_YedF_YeeD"/>
    <property type="match status" value="1"/>
</dbReference>
<evidence type="ECO:0000313" key="3">
    <source>
        <dbReference type="Proteomes" id="UP000007812"/>
    </source>
</evidence>
<dbReference type="InterPro" id="IPR036868">
    <property type="entry name" value="TusA-like_sf"/>
</dbReference>
<dbReference type="AlphaFoldDB" id="F4G3F8"/>
<evidence type="ECO:0000313" key="2">
    <source>
        <dbReference type="EMBL" id="AEB95328.1"/>
    </source>
</evidence>
<gene>
    <name evidence="2" type="ordered locus">Mcup_1223</name>
</gene>
<sequence>MEEKLRSGKPDYVLDLTGESCPEPQIEIVKKLNLMKVGEVLEVVSDEEPIDVTIPMICKTHGYPCLTLKEGSLYKTRILKNK</sequence>
<evidence type="ECO:0000259" key="1">
    <source>
        <dbReference type="PROSITE" id="PS01148"/>
    </source>
</evidence>
<protein>
    <submittedName>
        <fullName evidence="2">SirA family protein</fullName>
    </submittedName>
</protein>
<dbReference type="PATRIC" id="fig|1006006.8.peg.1219"/>
<dbReference type="RefSeq" id="WP_013737826.1">
    <property type="nucleotide sequence ID" value="NC_015435.1"/>
</dbReference>
<reference evidence="2 3" key="1">
    <citation type="journal article" date="2011" name="J. Bacteriol.">
        <title>Complete genome sequence of Metallosphaera cuprina, a metal sulfide-oxidizing archaeon from a hot spring.</title>
        <authorList>
            <person name="Liu L.J."/>
            <person name="You X.Y."/>
            <person name="Zheng H."/>
            <person name="Wang S."/>
            <person name="Jiang C.Y."/>
            <person name="Liu S.J."/>
        </authorList>
    </citation>
    <scope>NUCLEOTIDE SEQUENCE [LARGE SCALE GENOMIC DNA]</scope>
    <source>
        <strain evidence="2 3">Ar-4</strain>
    </source>
</reference>